<gene>
    <name evidence="1" type="ORF">O181_047977</name>
</gene>
<protein>
    <submittedName>
        <fullName evidence="1">Uncharacterized protein</fullName>
    </submittedName>
</protein>
<accession>A0A9Q3DYX6</accession>
<dbReference type="EMBL" id="AVOT02020224">
    <property type="protein sequence ID" value="MBW0508262.1"/>
    <property type="molecule type" value="Genomic_DNA"/>
</dbReference>
<name>A0A9Q3DYX6_9BASI</name>
<reference evidence="1" key="1">
    <citation type="submission" date="2021-03" db="EMBL/GenBank/DDBJ databases">
        <title>Draft genome sequence of rust myrtle Austropuccinia psidii MF-1, a brazilian biotype.</title>
        <authorList>
            <person name="Quecine M.C."/>
            <person name="Pachon D.M.R."/>
            <person name="Bonatelli M.L."/>
            <person name="Correr F.H."/>
            <person name="Franceschini L.M."/>
            <person name="Leite T.F."/>
            <person name="Margarido G.R.A."/>
            <person name="Almeida C.A."/>
            <person name="Ferrarezi J.A."/>
            <person name="Labate C.A."/>
        </authorList>
    </citation>
    <scope>NUCLEOTIDE SEQUENCE</scope>
    <source>
        <strain evidence="1">MF-1</strain>
    </source>
</reference>
<sequence>MHLLSPTETNCSTLVWVVATSIGLRVLVQLARVSRILSYKVQVHGPAQAHSIDENDIAVTTFKCGFEVEVRLGASAEPLFGVISHVSARALTVLPAEEMNASSGCSSFQLINLKDQTKKPVYHQGTMRPATISHSQNCLQKRTNIFTQVLSLFLFRTWVPQLGFLGCQCKFLTAFANEDSKCFVHGSGWTWITYIQFDI</sequence>
<proteinExistence type="predicted"/>
<keyword evidence="2" id="KW-1185">Reference proteome</keyword>
<dbReference type="AlphaFoldDB" id="A0A9Q3DYX6"/>
<comment type="caution">
    <text evidence="1">The sequence shown here is derived from an EMBL/GenBank/DDBJ whole genome shotgun (WGS) entry which is preliminary data.</text>
</comment>
<evidence type="ECO:0000313" key="1">
    <source>
        <dbReference type="EMBL" id="MBW0508262.1"/>
    </source>
</evidence>
<organism evidence="1 2">
    <name type="scientific">Austropuccinia psidii MF-1</name>
    <dbReference type="NCBI Taxonomy" id="1389203"/>
    <lineage>
        <taxon>Eukaryota</taxon>
        <taxon>Fungi</taxon>
        <taxon>Dikarya</taxon>
        <taxon>Basidiomycota</taxon>
        <taxon>Pucciniomycotina</taxon>
        <taxon>Pucciniomycetes</taxon>
        <taxon>Pucciniales</taxon>
        <taxon>Sphaerophragmiaceae</taxon>
        <taxon>Austropuccinia</taxon>
    </lineage>
</organism>
<dbReference type="Proteomes" id="UP000765509">
    <property type="component" value="Unassembled WGS sequence"/>
</dbReference>
<evidence type="ECO:0000313" key="2">
    <source>
        <dbReference type="Proteomes" id="UP000765509"/>
    </source>
</evidence>